<dbReference type="GO" id="GO:0005634">
    <property type="term" value="C:nucleus"/>
    <property type="evidence" value="ECO:0007669"/>
    <property type="project" value="UniProtKB-SubCell"/>
</dbReference>
<dbReference type="PANTHER" id="PTHR22715">
    <property type="entry name" value="TRANSFORMING GROWTH FACTOR BETA REGULATED GENE 1"/>
    <property type="match status" value="1"/>
</dbReference>
<dbReference type="Gene3D" id="3.30.160.360">
    <property type="match status" value="1"/>
</dbReference>
<dbReference type="InterPro" id="IPR040092">
    <property type="entry name" value="TBRG1"/>
</dbReference>
<dbReference type="Pfam" id="PF05964">
    <property type="entry name" value="FYRN"/>
    <property type="match status" value="1"/>
</dbReference>
<dbReference type="RefSeq" id="XP_022671552.1">
    <property type="nucleotide sequence ID" value="XM_022815817.1"/>
</dbReference>
<keyword evidence="2" id="KW-0539">Nucleus</keyword>
<dbReference type="RefSeq" id="XP_022671550.1">
    <property type="nucleotide sequence ID" value="XM_022815815.1"/>
</dbReference>
<evidence type="ECO:0008006" key="6">
    <source>
        <dbReference type="Google" id="ProtNLM"/>
    </source>
</evidence>
<evidence type="ECO:0000256" key="3">
    <source>
        <dbReference type="SAM" id="MobiDB-lite"/>
    </source>
</evidence>
<dbReference type="GeneID" id="111254699"/>
<feature type="region of interest" description="Disordered" evidence="3">
    <location>
        <begin position="71"/>
        <end position="96"/>
    </location>
</feature>
<protein>
    <recommendedName>
        <fullName evidence="6">Transforming growth factor beta regulator 1</fullName>
    </recommendedName>
</protein>
<dbReference type="PROSITE" id="PS51542">
    <property type="entry name" value="FYRN"/>
    <property type="match status" value="1"/>
</dbReference>
<dbReference type="OrthoDB" id="285793at2759"/>
<dbReference type="Proteomes" id="UP000594260">
    <property type="component" value="Unplaced"/>
</dbReference>
<organism evidence="4 5">
    <name type="scientific">Varroa destructor</name>
    <name type="common">Honeybee mite</name>
    <dbReference type="NCBI Taxonomy" id="109461"/>
    <lineage>
        <taxon>Eukaryota</taxon>
        <taxon>Metazoa</taxon>
        <taxon>Ecdysozoa</taxon>
        <taxon>Arthropoda</taxon>
        <taxon>Chelicerata</taxon>
        <taxon>Arachnida</taxon>
        <taxon>Acari</taxon>
        <taxon>Parasitiformes</taxon>
        <taxon>Mesostigmata</taxon>
        <taxon>Gamasina</taxon>
        <taxon>Dermanyssoidea</taxon>
        <taxon>Varroidae</taxon>
        <taxon>Varroa</taxon>
    </lineage>
</organism>
<dbReference type="SMART" id="SM00541">
    <property type="entry name" value="FYRN"/>
    <property type="match status" value="1"/>
</dbReference>
<comment type="subcellular location">
    <subcellularLocation>
        <location evidence="1">Nucleus</location>
    </subcellularLocation>
</comment>
<feature type="region of interest" description="Disordered" evidence="3">
    <location>
        <begin position="191"/>
        <end position="230"/>
    </location>
</feature>
<feature type="compositionally biased region" description="Low complexity" evidence="3">
    <location>
        <begin position="433"/>
        <end position="447"/>
    </location>
</feature>
<dbReference type="GO" id="GO:0051726">
    <property type="term" value="P:regulation of cell cycle"/>
    <property type="evidence" value="ECO:0007669"/>
    <property type="project" value="TreeGrafter"/>
</dbReference>
<keyword evidence="5" id="KW-1185">Reference proteome</keyword>
<dbReference type="PANTHER" id="PTHR22715:SF0">
    <property type="entry name" value="TRANSFORMING GROWTH FACTOR BETA REGULATOR 1"/>
    <property type="match status" value="1"/>
</dbReference>
<evidence type="ECO:0000313" key="4">
    <source>
        <dbReference type="EnsemblMetazoa" id="XP_022671550"/>
    </source>
</evidence>
<dbReference type="EnsemblMetazoa" id="XM_022815817">
    <property type="protein sequence ID" value="XP_022671552"/>
    <property type="gene ID" value="LOC111254699"/>
</dbReference>
<sequence>MFAWIRRGIVALEIGKSKFTVQEKSSSNICFTGHKTYDMNNTAGSSTYNMVNHLSSGNRISGMFNAQASLSGGQSSSIRRPEEVHAHANSSPSSEDKKYANKCAFLKRMIGDLLWENSILFERLQRKLTEANFRNEERRRLVRKLVAKVNRSVLNHRRSLPPCIVSTAGGQHSIVLPSGASRVLLVPPERPKDIHISEGGKNRESKDNAAPSRGRKKSSSDKRFVQPIPLDSMGRPIFPIELPGIEVHCLGEIDNKRPGYHTEDLLFPVGFCSSREFAAVSDPLHSTLYTCTVNDNGPEPKFEVSGDDNPAVVYSGRTPDEAVSTLFATLNTAIAKSQTARPLPALPPGKGAQFFGLSTPTIHHLIQGCLGTRKCVRYKPVRYETSRTQQATSSSHSGRSSSQASQQQNADQNDMYLSFNAFRARCVFSSNAASNSSSTSNGSTISSHNAPATTTDGNNSAALNNSTNAISGCNSSSISNNSVNNGNLNSTSLSNSAAAQH</sequence>
<dbReference type="PROSITE" id="PS51543">
    <property type="entry name" value="FYRC"/>
    <property type="match status" value="1"/>
</dbReference>
<feature type="region of interest" description="Disordered" evidence="3">
    <location>
        <begin position="433"/>
        <end position="463"/>
    </location>
</feature>
<feature type="region of interest" description="Disordered" evidence="3">
    <location>
        <begin position="384"/>
        <end position="410"/>
    </location>
</feature>
<name>A0A7M7KT00_VARDE</name>
<feature type="compositionally biased region" description="Low complexity" evidence="3">
    <location>
        <begin position="389"/>
        <end position="410"/>
    </location>
</feature>
<dbReference type="FunCoup" id="A0A7M7KT00">
    <property type="interactions" value="696"/>
</dbReference>
<evidence type="ECO:0000313" key="5">
    <source>
        <dbReference type="Proteomes" id="UP000594260"/>
    </source>
</evidence>
<dbReference type="AlphaFoldDB" id="A0A7M7KT00"/>
<dbReference type="InterPro" id="IPR003889">
    <property type="entry name" value="FYrich_C"/>
</dbReference>
<proteinExistence type="predicted"/>
<evidence type="ECO:0000256" key="2">
    <source>
        <dbReference type="ARBA" id="ARBA00023242"/>
    </source>
</evidence>
<dbReference type="EnsemblMetazoa" id="XM_022815815">
    <property type="protein sequence ID" value="XP_022671550"/>
    <property type="gene ID" value="LOC111254699"/>
</dbReference>
<dbReference type="Pfam" id="PF05965">
    <property type="entry name" value="FYRC"/>
    <property type="match status" value="1"/>
</dbReference>
<feature type="compositionally biased region" description="Basic and acidic residues" evidence="3">
    <location>
        <begin position="191"/>
        <end position="207"/>
    </location>
</feature>
<dbReference type="InterPro" id="IPR003888">
    <property type="entry name" value="FYrich_N"/>
</dbReference>
<accession>A0A7M7KT00</accession>
<dbReference type="RefSeq" id="XP_022671551.1">
    <property type="nucleotide sequence ID" value="XM_022815816.1"/>
</dbReference>
<evidence type="ECO:0000256" key="1">
    <source>
        <dbReference type="ARBA" id="ARBA00004123"/>
    </source>
</evidence>
<dbReference type="SMART" id="SM00542">
    <property type="entry name" value="FYRC"/>
    <property type="match status" value="1"/>
</dbReference>
<reference evidence="4" key="1">
    <citation type="submission" date="2021-01" db="UniProtKB">
        <authorList>
            <consortium name="EnsemblMetazoa"/>
        </authorList>
    </citation>
    <scope>IDENTIFICATION</scope>
</reference>
<feature type="compositionally biased region" description="Polar residues" evidence="3">
    <location>
        <begin position="448"/>
        <end position="457"/>
    </location>
</feature>
<dbReference type="EnsemblMetazoa" id="XM_022815816">
    <property type="protein sequence ID" value="XP_022671551"/>
    <property type="gene ID" value="LOC111254699"/>
</dbReference>
<dbReference type="InParanoid" id="A0A7M7KT00"/>
<dbReference type="KEGG" id="vde:111254699"/>